<name>A0A7W6C6C3_9SPHN</name>
<dbReference type="EMBL" id="JACIDY010000008">
    <property type="protein sequence ID" value="MBB3941365.1"/>
    <property type="molecule type" value="Genomic_DNA"/>
</dbReference>
<organism evidence="1 2">
    <name type="scientific">Novosphingobium fluoreni</name>
    <dbReference type="NCBI Taxonomy" id="1391222"/>
    <lineage>
        <taxon>Bacteria</taxon>
        <taxon>Pseudomonadati</taxon>
        <taxon>Pseudomonadota</taxon>
        <taxon>Alphaproteobacteria</taxon>
        <taxon>Sphingomonadales</taxon>
        <taxon>Sphingomonadaceae</taxon>
        <taxon>Novosphingobium</taxon>
    </lineage>
</organism>
<dbReference type="Proteomes" id="UP000561459">
    <property type="component" value="Unassembled WGS sequence"/>
</dbReference>
<evidence type="ECO:0000313" key="1">
    <source>
        <dbReference type="EMBL" id="MBB3941365.1"/>
    </source>
</evidence>
<sequence>MTTVAQFLSDHGPSRSSLIVEALVASGLSPVAVRQRVSRASKPVLRFPVPLLPKREAFLYLAKDRNGERF</sequence>
<keyword evidence="2" id="KW-1185">Reference proteome</keyword>
<comment type="caution">
    <text evidence="1">The sequence shown here is derived from an EMBL/GenBank/DDBJ whole genome shotgun (WGS) entry which is preliminary data.</text>
</comment>
<proteinExistence type="predicted"/>
<dbReference type="RefSeq" id="WP_183618119.1">
    <property type="nucleotide sequence ID" value="NZ_JACIDY010000008.1"/>
</dbReference>
<protein>
    <submittedName>
        <fullName evidence="1">Uncharacterized protein</fullName>
    </submittedName>
</protein>
<dbReference type="AlphaFoldDB" id="A0A7W6C6C3"/>
<evidence type="ECO:0000313" key="2">
    <source>
        <dbReference type="Proteomes" id="UP000561459"/>
    </source>
</evidence>
<reference evidence="1 2" key="1">
    <citation type="submission" date="2020-08" db="EMBL/GenBank/DDBJ databases">
        <title>Genomic Encyclopedia of Type Strains, Phase IV (KMG-IV): sequencing the most valuable type-strain genomes for metagenomic binning, comparative biology and taxonomic classification.</title>
        <authorList>
            <person name="Goeker M."/>
        </authorList>
    </citation>
    <scope>NUCLEOTIDE SEQUENCE [LARGE SCALE GENOMIC DNA]</scope>
    <source>
        <strain evidence="1 2">DSM 27568</strain>
    </source>
</reference>
<accession>A0A7W6C6C3</accession>
<gene>
    <name evidence="1" type="ORF">GGR39_003041</name>
</gene>